<name>A0ACC1XB81_MELAZ</name>
<accession>A0ACC1XB81</accession>
<comment type="caution">
    <text evidence="1">The sequence shown here is derived from an EMBL/GenBank/DDBJ whole genome shotgun (WGS) entry which is preliminary data.</text>
</comment>
<dbReference type="Proteomes" id="UP001164539">
    <property type="component" value="Chromosome 10"/>
</dbReference>
<reference evidence="1 2" key="1">
    <citation type="journal article" date="2023" name="Science">
        <title>Complex scaffold remodeling in plant triterpene biosynthesis.</title>
        <authorList>
            <person name="De La Pena R."/>
            <person name="Hodgson H."/>
            <person name="Liu J.C."/>
            <person name="Stephenson M.J."/>
            <person name="Martin A.C."/>
            <person name="Owen C."/>
            <person name="Harkess A."/>
            <person name="Leebens-Mack J."/>
            <person name="Jimenez L.E."/>
            <person name="Osbourn A."/>
            <person name="Sattely E.S."/>
        </authorList>
    </citation>
    <scope>NUCLEOTIDE SEQUENCE [LARGE SCALE GENOMIC DNA]</scope>
    <source>
        <strain evidence="2">cv. JPN11</strain>
        <tissue evidence="1">Leaf</tissue>
    </source>
</reference>
<sequence length="315" mass="36738">MMMMTMMTGQWGAMSPWSFMTGWLTPTNLIVFVNILIGTIVITSRFTSNKRPRHQYDQVDPRDSPGQLARAPSLLDRVKSINFYQYKFPSPSQEVVQEPNFFQQHTDDTNPIQPPQPQPQLARTPSLLDRVKSINVSLYKFPSYSREQEQEQQHFVQHTEPSYDANPVEPDQPPLARSPSFLERVWSGNFSSVYRSQQDTEAEVINNPETEANREHKPKRSQSETKKSKRKVQESMKKSVSEKSMRVGKEEEEEEEAEMIERRRPQTTRLERTVTISDEDHGVDAKADDFINKFKKQLRLQRLDSLLRYKEMLQG</sequence>
<evidence type="ECO:0000313" key="1">
    <source>
        <dbReference type="EMBL" id="KAJ4708654.1"/>
    </source>
</evidence>
<gene>
    <name evidence="1" type="ORF">OWV82_018564</name>
</gene>
<keyword evidence="2" id="KW-1185">Reference proteome</keyword>
<organism evidence="1 2">
    <name type="scientific">Melia azedarach</name>
    <name type="common">Chinaberry tree</name>
    <dbReference type="NCBI Taxonomy" id="155640"/>
    <lineage>
        <taxon>Eukaryota</taxon>
        <taxon>Viridiplantae</taxon>
        <taxon>Streptophyta</taxon>
        <taxon>Embryophyta</taxon>
        <taxon>Tracheophyta</taxon>
        <taxon>Spermatophyta</taxon>
        <taxon>Magnoliopsida</taxon>
        <taxon>eudicotyledons</taxon>
        <taxon>Gunneridae</taxon>
        <taxon>Pentapetalae</taxon>
        <taxon>rosids</taxon>
        <taxon>malvids</taxon>
        <taxon>Sapindales</taxon>
        <taxon>Meliaceae</taxon>
        <taxon>Melia</taxon>
    </lineage>
</organism>
<evidence type="ECO:0000313" key="2">
    <source>
        <dbReference type="Proteomes" id="UP001164539"/>
    </source>
</evidence>
<protein>
    <submittedName>
        <fullName evidence="1">Uncharacterized protein</fullName>
    </submittedName>
</protein>
<proteinExistence type="predicted"/>
<dbReference type="EMBL" id="CM051403">
    <property type="protein sequence ID" value="KAJ4708654.1"/>
    <property type="molecule type" value="Genomic_DNA"/>
</dbReference>